<dbReference type="Pfam" id="PF00857">
    <property type="entry name" value="Isochorismatase"/>
    <property type="match status" value="1"/>
</dbReference>
<dbReference type="PANTHER" id="PTHR11080">
    <property type="entry name" value="PYRAZINAMIDASE/NICOTINAMIDASE"/>
    <property type="match status" value="1"/>
</dbReference>
<feature type="domain" description="Isochorismatase-like" evidence="8">
    <location>
        <begin position="9"/>
        <end position="155"/>
    </location>
</feature>
<dbReference type="Gene3D" id="3.40.50.850">
    <property type="entry name" value="Isochorismatase-like"/>
    <property type="match status" value="1"/>
</dbReference>
<organism evidence="9 10">
    <name type="scientific">Cronartium quercuum f. sp. fusiforme G11</name>
    <dbReference type="NCBI Taxonomy" id="708437"/>
    <lineage>
        <taxon>Eukaryota</taxon>
        <taxon>Fungi</taxon>
        <taxon>Dikarya</taxon>
        <taxon>Basidiomycota</taxon>
        <taxon>Pucciniomycotina</taxon>
        <taxon>Pucciniomycetes</taxon>
        <taxon>Pucciniales</taxon>
        <taxon>Coleosporiaceae</taxon>
        <taxon>Cronartium</taxon>
    </lineage>
</organism>
<dbReference type="InterPro" id="IPR036380">
    <property type="entry name" value="Isochorismatase-like_sf"/>
</dbReference>
<name>A0A9P6NG64_9BASI</name>
<dbReference type="GO" id="GO:0046872">
    <property type="term" value="F:metal ion binding"/>
    <property type="evidence" value="ECO:0007669"/>
    <property type="project" value="UniProtKB-KW"/>
</dbReference>
<evidence type="ECO:0000256" key="2">
    <source>
        <dbReference type="ARBA" id="ARBA00022642"/>
    </source>
</evidence>
<dbReference type="GO" id="GO:0019363">
    <property type="term" value="P:pyridine nucleotide biosynthetic process"/>
    <property type="evidence" value="ECO:0007669"/>
    <property type="project" value="UniProtKB-KW"/>
</dbReference>
<evidence type="ECO:0000313" key="10">
    <source>
        <dbReference type="Proteomes" id="UP000886653"/>
    </source>
</evidence>
<dbReference type="EC" id="3.5.1.19" evidence="6"/>
<dbReference type="SUPFAM" id="SSF52499">
    <property type="entry name" value="Isochorismatase-like hydrolases"/>
    <property type="match status" value="1"/>
</dbReference>
<dbReference type="InterPro" id="IPR052347">
    <property type="entry name" value="Isochorismatase_Nicotinamidase"/>
</dbReference>
<evidence type="ECO:0000256" key="5">
    <source>
        <dbReference type="ARBA" id="ARBA00037900"/>
    </source>
</evidence>
<protein>
    <recommendedName>
        <fullName evidence="6">nicotinamidase</fullName>
        <ecNumber evidence="6">3.5.1.19</ecNumber>
    </recommendedName>
    <alternativeName>
        <fullName evidence="7">Nicotinamide deamidase</fullName>
    </alternativeName>
</protein>
<comment type="pathway">
    <text evidence="5">Cofactor biosynthesis; nicotinate biosynthesis; nicotinate from nicotinamide: step 1/1.</text>
</comment>
<keyword evidence="4" id="KW-0378">Hydrolase</keyword>
<comment type="similarity">
    <text evidence="1">Belongs to the isochorismatase family.</text>
</comment>
<comment type="caution">
    <text evidence="9">The sequence shown here is derived from an EMBL/GenBank/DDBJ whole genome shotgun (WGS) entry which is preliminary data.</text>
</comment>
<gene>
    <name evidence="9" type="ORF">CROQUDRAFT_66593</name>
</gene>
<dbReference type="OrthoDB" id="1739143at2759"/>
<keyword evidence="10" id="KW-1185">Reference proteome</keyword>
<dbReference type="InterPro" id="IPR000868">
    <property type="entry name" value="Isochorismatase-like_dom"/>
</dbReference>
<sequence>MTMTSSDNTALVLVDIQNDFLPPSGTLAVPNGRAILPIVQQLLDFNWKLIVASQDYHPPHHISFASTHHQEPQFPPKRHAETGIELWPDHCVEGTPGCEIESGILSLLLKLKARAYFVKKGQDPHKEEYSAFDSSSGVLDQFLRSQQISKIVCIG</sequence>
<dbReference type="AlphaFoldDB" id="A0A9P6NG64"/>
<keyword evidence="2" id="KW-0662">Pyridine nucleotide biosynthesis</keyword>
<accession>A0A9P6NG64</accession>
<evidence type="ECO:0000256" key="3">
    <source>
        <dbReference type="ARBA" id="ARBA00022723"/>
    </source>
</evidence>
<dbReference type="PANTHER" id="PTHR11080:SF2">
    <property type="entry name" value="LD05707P"/>
    <property type="match status" value="1"/>
</dbReference>
<reference evidence="9" key="1">
    <citation type="submission" date="2013-11" db="EMBL/GenBank/DDBJ databases">
        <title>Genome sequence of the fusiform rust pathogen reveals effectors for host alternation and coevolution with pine.</title>
        <authorList>
            <consortium name="DOE Joint Genome Institute"/>
            <person name="Smith K."/>
            <person name="Pendleton A."/>
            <person name="Kubisiak T."/>
            <person name="Anderson C."/>
            <person name="Salamov A."/>
            <person name="Aerts A."/>
            <person name="Riley R."/>
            <person name="Clum A."/>
            <person name="Lindquist E."/>
            <person name="Ence D."/>
            <person name="Campbell M."/>
            <person name="Kronenberg Z."/>
            <person name="Feau N."/>
            <person name="Dhillon B."/>
            <person name="Hamelin R."/>
            <person name="Burleigh J."/>
            <person name="Smith J."/>
            <person name="Yandell M."/>
            <person name="Nelson C."/>
            <person name="Grigoriev I."/>
            <person name="Davis J."/>
        </authorList>
    </citation>
    <scope>NUCLEOTIDE SEQUENCE</scope>
    <source>
        <strain evidence="9">G11</strain>
    </source>
</reference>
<keyword evidence="3" id="KW-0479">Metal-binding</keyword>
<proteinExistence type="inferred from homology"/>
<dbReference type="EMBL" id="MU167330">
    <property type="protein sequence ID" value="KAG0143026.1"/>
    <property type="molecule type" value="Genomic_DNA"/>
</dbReference>
<evidence type="ECO:0000256" key="1">
    <source>
        <dbReference type="ARBA" id="ARBA00006336"/>
    </source>
</evidence>
<evidence type="ECO:0000256" key="7">
    <source>
        <dbReference type="ARBA" id="ARBA00043224"/>
    </source>
</evidence>
<dbReference type="Proteomes" id="UP000886653">
    <property type="component" value="Unassembled WGS sequence"/>
</dbReference>
<evidence type="ECO:0000259" key="8">
    <source>
        <dbReference type="Pfam" id="PF00857"/>
    </source>
</evidence>
<evidence type="ECO:0000256" key="4">
    <source>
        <dbReference type="ARBA" id="ARBA00022801"/>
    </source>
</evidence>
<dbReference type="GO" id="GO:0008936">
    <property type="term" value="F:nicotinamidase activity"/>
    <property type="evidence" value="ECO:0007669"/>
    <property type="project" value="UniProtKB-EC"/>
</dbReference>
<evidence type="ECO:0000313" key="9">
    <source>
        <dbReference type="EMBL" id="KAG0143026.1"/>
    </source>
</evidence>
<evidence type="ECO:0000256" key="6">
    <source>
        <dbReference type="ARBA" id="ARBA00039017"/>
    </source>
</evidence>